<keyword evidence="2" id="KW-1185">Reference proteome</keyword>
<dbReference type="Proteomes" id="UP000294588">
    <property type="component" value="Unassembled WGS sequence"/>
</dbReference>
<name>A0AC61QJ26_9BACT</name>
<organism evidence="1 2">
    <name type="scientific">Candidatus Syntrophosphaera thermopropionivorans</name>
    <dbReference type="NCBI Taxonomy" id="2593015"/>
    <lineage>
        <taxon>Bacteria</taxon>
        <taxon>Pseudomonadati</taxon>
        <taxon>Candidatus Cloacimonadota</taxon>
        <taxon>Candidatus Cloacimonadia</taxon>
        <taxon>Candidatus Cloacimonadales</taxon>
        <taxon>Candidatus Cloacimonadaceae</taxon>
        <taxon>Candidatus Syntrophosphaera</taxon>
    </lineage>
</organism>
<evidence type="ECO:0000313" key="2">
    <source>
        <dbReference type="Proteomes" id="UP000294588"/>
    </source>
</evidence>
<evidence type="ECO:0000313" key="1">
    <source>
        <dbReference type="EMBL" id="TDF73014.1"/>
    </source>
</evidence>
<sequence length="357" mass="41459">MSSEHIIRCEPKDYKNRSYLSAIEAAKYLGTTVERLHWLVNQKIIPAKISTSGQMRFDLNELKKIISVSQDKNDKENFPEVKTIEINDTEQTIYIKNSMHMDDLRDNSINLIITSPPYFDAKMYSKEPIPNDLGNIHDIDEWFEKIGLVWRECFRVLQPGRKLFINIMNLPIRLDNGKFKTLNLSGKTIDLCEDIGFIFKRDIIWQKTNAVRAHFGTYPYPGGILINNMHEFILEFDKPEKKGYNKYAHLSKVQKEQSKLDKEFWLTIKKSDVWVMKPQASGDNRNHIAPFPYELPYRLIKAFSYKGETVLDPFVGSGVTLLAAADLKRNGIGYEINPEIARVTIESLNNYQSKIWE</sequence>
<accession>A0AC61QJ26</accession>
<reference evidence="1" key="1">
    <citation type="submission" date="2019-03" db="EMBL/GenBank/DDBJ databases">
        <title>Candidatus Syntrophosphaera thermopropionivorans: a novel player in syntrophic propionate oxidation during anaerobic digestion.</title>
        <authorList>
            <person name="Dyksma S."/>
        </authorList>
    </citation>
    <scope>NUCLEOTIDE SEQUENCE</scope>
    <source>
        <strain evidence="1">W5</strain>
    </source>
</reference>
<dbReference type="EMBL" id="SMOG01000010">
    <property type="protein sequence ID" value="TDF73014.1"/>
    <property type="molecule type" value="Genomic_DNA"/>
</dbReference>
<comment type="caution">
    <text evidence="1">The sequence shown here is derived from an EMBL/GenBank/DDBJ whole genome shotgun (WGS) entry which is preliminary data.</text>
</comment>
<proteinExistence type="predicted"/>
<gene>
    <name evidence="1" type="ORF">E0946_04335</name>
</gene>
<protein>
    <submittedName>
        <fullName evidence="1">Site-specific DNA-methyltransferase</fullName>
    </submittedName>
</protein>